<evidence type="ECO:0000256" key="5">
    <source>
        <dbReference type="ARBA" id="ARBA00023172"/>
    </source>
</evidence>
<keyword evidence="9" id="KW-1185">Reference proteome</keyword>
<comment type="similarity">
    <text evidence="1">In the C-terminal section; belongs to the transposase 35 family.</text>
</comment>
<accession>A0A3B0BVS7</accession>
<keyword evidence="4" id="KW-0238">DNA-binding</keyword>
<name>A0A3B0BVS7_9BACL</name>
<dbReference type="Pfam" id="PF07282">
    <property type="entry name" value="Cas12f1-like_TNB"/>
    <property type="match status" value="1"/>
</dbReference>
<dbReference type="Pfam" id="PF01385">
    <property type="entry name" value="OrfB_IS605"/>
    <property type="match status" value="1"/>
</dbReference>
<evidence type="ECO:0000256" key="2">
    <source>
        <dbReference type="ARBA" id="ARBA00011044"/>
    </source>
</evidence>
<feature type="domain" description="Cas12f1-like TNB" evidence="7">
    <location>
        <begin position="276"/>
        <end position="338"/>
    </location>
</feature>
<keyword evidence="5" id="KW-0233">DNA recombination</keyword>
<dbReference type="PANTHER" id="PTHR30405:SF11">
    <property type="entry name" value="RNA-GUIDED DNA ENDONUCLEASE RV2885C-RELATED"/>
    <property type="match status" value="1"/>
</dbReference>
<evidence type="ECO:0000259" key="6">
    <source>
        <dbReference type="Pfam" id="PF01385"/>
    </source>
</evidence>
<feature type="domain" description="Probable transposase IS891/IS1136/IS1341" evidence="6">
    <location>
        <begin position="147"/>
        <end position="258"/>
    </location>
</feature>
<dbReference type="GO" id="GO:0006310">
    <property type="term" value="P:DNA recombination"/>
    <property type="evidence" value="ECO:0007669"/>
    <property type="project" value="UniProtKB-KW"/>
</dbReference>
<comment type="caution">
    <text evidence="8">The sequence shown here is derived from an EMBL/GenBank/DDBJ whole genome shotgun (WGS) entry which is preliminary data.</text>
</comment>
<dbReference type="Proteomes" id="UP000282311">
    <property type="component" value="Unassembled WGS sequence"/>
</dbReference>
<sequence>MQTITIQIRIFPSHPSVLVEMGHAYIRTVNELTEQAEASGTFPKLTSKTLHANLPSAVKNQLIRDAKSIFQKSKKEKKRPILKKRVYYVNNQNYTIGDNTVSFPVCIDGKVQRLVVPAIIADREKALLSNSKHGLLRVVQKSSKWFVQVSIQRPTEQATGDIVMGIDLGLKVPAVVVTSSQKTKFVGNGRKNKYIRRKYNASRRKLGKLKKLSAIRKQRDRESRYMKDQNHKISRQIVNMAIQENVTNIKLEKLADIRKTTRTSRKNAKNLHNWSFYQLQMFIAYKAALAGIKVVEVNPAYTSQTCPSCGQRNKANDRMYQCSCGYKAHRDRVGAINIMRQSLADGNSLSA</sequence>
<dbReference type="GO" id="GO:0032196">
    <property type="term" value="P:transposition"/>
    <property type="evidence" value="ECO:0007669"/>
    <property type="project" value="UniProtKB-KW"/>
</dbReference>
<reference evidence="8 9" key="1">
    <citation type="journal article" date="2007" name="Int. J. Syst. Evol. Microbiol.">
        <title>Paenibacillus ginsengarvi sp. nov., isolated from soil from ginseng cultivation.</title>
        <authorList>
            <person name="Yoon M.H."/>
            <person name="Ten L.N."/>
            <person name="Im W.T."/>
        </authorList>
    </citation>
    <scope>NUCLEOTIDE SEQUENCE [LARGE SCALE GENOMIC DNA]</scope>
    <source>
        <strain evidence="8 9">KCTC 13059</strain>
    </source>
</reference>
<evidence type="ECO:0000313" key="8">
    <source>
        <dbReference type="EMBL" id="RKN77152.1"/>
    </source>
</evidence>
<evidence type="ECO:0000256" key="3">
    <source>
        <dbReference type="ARBA" id="ARBA00022578"/>
    </source>
</evidence>
<organism evidence="8 9">
    <name type="scientific">Paenibacillus ginsengarvi</name>
    <dbReference type="NCBI Taxonomy" id="400777"/>
    <lineage>
        <taxon>Bacteria</taxon>
        <taxon>Bacillati</taxon>
        <taxon>Bacillota</taxon>
        <taxon>Bacilli</taxon>
        <taxon>Bacillales</taxon>
        <taxon>Paenibacillaceae</taxon>
        <taxon>Paenibacillus</taxon>
    </lineage>
</organism>
<evidence type="ECO:0000256" key="1">
    <source>
        <dbReference type="ARBA" id="ARBA00008761"/>
    </source>
</evidence>
<gene>
    <name evidence="8" type="ORF">D7M11_24335</name>
</gene>
<dbReference type="NCBIfam" id="NF040570">
    <property type="entry name" value="guided_TnpB"/>
    <property type="match status" value="1"/>
</dbReference>
<evidence type="ECO:0000256" key="4">
    <source>
        <dbReference type="ARBA" id="ARBA00023125"/>
    </source>
</evidence>
<evidence type="ECO:0000259" key="7">
    <source>
        <dbReference type="Pfam" id="PF07282"/>
    </source>
</evidence>
<protein>
    <submittedName>
        <fullName evidence="8">Transposase</fullName>
    </submittedName>
</protein>
<dbReference type="GO" id="GO:0003677">
    <property type="term" value="F:DNA binding"/>
    <property type="evidence" value="ECO:0007669"/>
    <property type="project" value="UniProtKB-KW"/>
</dbReference>
<keyword evidence="3" id="KW-0815">Transposition</keyword>
<dbReference type="OrthoDB" id="4278026at2"/>
<dbReference type="NCBIfam" id="TIGR01766">
    <property type="entry name" value="IS200/IS605 family accessory protein TnpB-like domain"/>
    <property type="match status" value="1"/>
</dbReference>
<evidence type="ECO:0000313" key="9">
    <source>
        <dbReference type="Proteomes" id="UP000282311"/>
    </source>
</evidence>
<comment type="similarity">
    <text evidence="2">In the N-terminal section; belongs to the transposase 2 family.</text>
</comment>
<proteinExistence type="inferred from homology"/>
<dbReference type="PANTHER" id="PTHR30405">
    <property type="entry name" value="TRANSPOSASE"/>
    <property type="match status" value="1"/>
</dbReference>
<dbReference type="InterPro" id="IPR010095">
    <property type="entry name" value="Cas12f1-like_TNB"/>
</dbReference>
<dbReference type="InterPro" id="IPR001959">
    <property type="entry name" value="Transposase"/>
</dbReference>
<dbReference type="EMBL" id="RBAH01000020">
    <property type="protein sequence ID" value="RKN77152.1"/>
    <property type="molecule type" value="Genomic_DNA"/>
</dbReference>
<dbReference type="InterPro" id="IPR051399">
    <property type="entry name" value="RNA-guided_DNA_endo/Transpos"/>
</dbReference>
<dbReference type="AlphaFoldDB" id="A0A3B0BVS7"/>